<dbReference type="Proteomes" id="UP000694544">
    <property type="component" value="Unplaced"/>
</dbReference>
<reference evidence="3" key="2">
    <citation type="submission" date="2025-09" db="UniProtKB">
        <authorList>
            <consortium name="Ensembl"/>
        </authorList>
    </citation>
    <scope>IDENTIFICATION</scope>
</reference>
<dbReference type="InterPro" id="IPR036892">
    <property type="entry name" value="L27_dom_sf"/>
</dbReference>
<sequence length="64" mass="7755">MPVQKQDTQRALHLLEDYRSKLSQTEDRQLRSSIERVINIFQSNLFQMFMLSSVFMNIWDYTLL</sequence>
<dbReference type="Gene3D" id="1.10.287.470">
    <property type="entry name" value="Helix hairpin bin"/>
    <property type="match status" value="1"/>
</dbReference>
<dbReference type="InterPro" id="IPR015143">
    <property type="entry name" value="L27_1"/>
</dbReference>
<feature type="transmembrane region" description="Helical" evidence="1">
    <location>
        <begin position="37"/>
        <end position="59"/>
    </location>
</feature>
<proteinExistence type="predicted"/>
<evidence type="ECO:0000313" key="3">
    <source>
        <dbReference type="Ensembl" id="ENSMMSP00000026384.1"/>
    </source>
</evidence>
<dbReference type="SUPFAM" id="SSF101288">
    <property type="entry name" value="L27 domain"/>
    <property type="match status" value="1"/>
</dbReference>
<keyword evidence="1" id="KW-0472">Membrane</keyword>
<protein>
    <recommendedName>
        <fullName evidence="2">L27-1 domain-containing protein</fullName>
    </recommendedName>
</protein>
<dbReference type="GeneTree" id="ENSGT01060000249461"/>
<organism evidence="3 4">
    <name type="scientific">Moschus moschiferus</name>
    <name type="common">Siberian musk deer</name>
    <name type="synonym">Moschus sibiricus</name>
    <dbReference type="NCBI Taxonomy" id="68415"/>
    <lineage>
        <taxon>Eukaryota</taxon>
        <taxon>Metazoa</taxon>
        <taxon>Chordata</taxon>
        <taxon>Craniata</taxon>
        <taxon>Vertebrata</taxon>
        <taxon>Euteleostomi</taxon>
        <taxon>Mammalia</taxon>
        <taxon>Eutheria</taxon>
        <taxon>Laurasiatheria</taxon>
        <taxon>Artiodactyla</taxon>
        <taxon>Ruminantia</taxon>
        <taxon>Pecora</taxon>
        <taxon>Moschidae</taxon>
        <taxon>Moschus</taxon>
    </lineage>
</organism>
<keyword evidence="1" id="KW-1133">Transmembrane helix</keyword>
<keyword evidence="4" id="KW-1185">Reference proteome</keyword>
<dbReference type="Pfam" id="PF09058">
    <property type="entry name" value="L27_1"/>
    <property type="match status" value="1"/>
</dbReference>
<name>A0A8C6EF85_MOSMO</name>
<dbReference type="FunFam" id="1.10.287.470:FF:000001">
    <property type="entry name" value="Disks large 1 isoform X3"/>
    <property type="match status" value="1"/>
</dbReference>
<feature type="domain" description="L27-1" evidence="2">
    <location>
        <begin position="6"/>
        <end position="47"/>
    </location>
</feature>
<evidence type="ECO:0000259" key="2">
    <source>
        <dbReference type="Pfam" id="PF09058"/>
    </source>
</evidence>
<dbReference type="AlphaFoldDB" id="A0A8C6EF85"/>
<keyword evidence="1" id="KW-0812">Transmembrane</keyword>
<evidence type="ECO:0000256" key="1">
    <source>
        <dbReference type="SAM" id="Phobius"/>
    </source>
</evidence>
<accession>A0A8C6EF85</accession>
<reference evidence="3" key="1">
    <citation type="submission" date="2025-08" db="UniProtKB">
        <authorList>
            <consortium name="Ensembl"/>
        </authorList>
    </citation>
    <scope>IDENTIFICATION</scope>
</reference>
<evidence type="ECO:0000313" key="4">
    <source>
        <dbReference type="Proteomes" id="UP000694544"/>
    </source>
</evidence>
<dbReference type="Ensembl" id="ENSMMST00000029103.1">
    <property type="protein sequence ID" value="ENSMMSP00000026384.1"/>
    <property type="gene ID" value="ENSMMSG00000019836.1"/>
</dbReference>